<comment type="cofactor">
    <cofactor evidence="1 6">
        <name>Zn(2+)</name>
        <dbReference type="ChEBI" id="CHEBI:29105"/>
    </cofactor>
</comment>
<evidence type="ECO:0000256" key="3">
    <source>
        <dbReference type="ARBA" id="ARBA00022723"/>
    </source>
</evidence>
<gene>
    <name evidence="8" type="ORF">STAS_04892</name>
</gene>
<keyword evidence="9" id="KW-1185">Reference proteome</keyword>
<dbReference type="Proteomes" id="UP000325081">
    <property type="component" value="Unassembled WGS sequence"/>
</dbReference>
<dbReference type="Pfam" id="PF00194">
    <property type="entry name" value="Carb_anhydrase"/>
    <property type="match status" value="1"/>
</dbReference>
<evidence type="ECO:0000256" key="6">
    <source>
        <dbReference type="RuleBase" id="RU367011"/>
    </source>
</evidence>
<dbReference type="OrthoDB" id="429145at2759"/>
<dbReference type="EMBL" id="BKCP01003335">
    <property type="protein sequence ID" value="GER29056.1"/>
    <property type="molecule type" value="Genomic_DNA"/>
</dbReference>
<protein>
    <recommendedName>
        <fullName evidence="2 6">Carbonic anhydrase</fullName>
        <ecNumber evidence="2 6">4.2.1.1</ecNumber>
    </recommendedName>
</protein>
<reference evidence="9" key="1">
    <citation type="journal article" date="2019" name="Curr. Biol.">
        <title>Genome Sequence of Striga asiatica Provides Insight into the Evolution of Plant Parasitism.</title>
        <authorList>
            <person name="Yoshida S."/>
            <person name="Kim S."/>
            <person name="Wafula E.K."/>
            <person name="Tanskanen J."/>
            <person name="Kim Y.M."/>
            <person name="Honaas L."/>
            <person name="Yang Z."/>
            <person name="Spallek T."/>
            <person name="Conn C.E."/>
            <person name="Ichihashi Y."/>
            <person name="Cheong K."/>
            <person name="Cui S."/>
            <person name="Der J.P."/>
            <person name="Gundlach H."/>
            <person name="Jiao Y."/>
            <person name="Hori C."/>
            <person name="Ishida J.K."/>
            <person name="Kasahara H."/>
            <person name="Kiba T."/>
            <person name="Kim M.S."/>
            <person name="Koo N."/>
            <person name="Laohavisit A."/>
            <person name="Lee Y.H."/>
            <person name="Lumba S."/>
            <person name="McCourt P."/>
            <person name="Mortimer J.C."/>
            <person name="Mutuku J.M."/>
            <person name="Nomura T."/>
            <person name="Sasaki-Sekimoto Y."/>
            <person name="Seto Y."/>
            <person name="Wang Y."/>
            <person name="Wakatake T."/>
            <person name="Sakakibara H."/>
            <person name="Demura T."/>
            <person name="Yamaguchi S."/>
            <person name="Yoneyama K."/>
            <person name="Manabe R.I."/>
            <person name="Nelson D.C."/>
            <person name="Schulman A.H."/>
            <person name="Timko M.P."/>
            <person name="dePamphilis C.W."/>
            <person name="Choi D."/>
            <person name="Shirasu K."/>
        </authorList>
    </citation>
    <scope>NUCLEOTIDE SEQUENCE [LARGE SCALE GENOMIC DNA]</scope>
    <source>
        <strain evidence="9">cv. UVA1</strain>
    </source>
</reference>
<dbReference type="Gene3D" id="3.10.200.10">
    <property type="entry name" value="Alpha carbonic anhydrase"/>
    <property type="match status" value="1"/>
</dbReference>
<evidence type="ECO:0000256" key="4">
    <source>
        <dbReference type="ARBA" id="ARBA00022833"/>
    </source>
</evidence>
<dbReference type="GO" id="GO:0004089">
    <property type="term" value="F:carbonate dehydratase activity"/>
    <property type="evidence" value="ECO:0007669"/>
    <property type="project" value="UniProtKB-UniRule"/>
</dbReference>
<dbReference type="EC" id="4.2.1.1" evidence="2 6"/>
<dbReference type="PROSITE" id="PS51144">
    <property type="entry name" value="ALPHA_CA_2"/>
    <property type="match status" value="1"/>
</dbReference>
<dbReference type="InterPro" id="IPR041891">
    <property type="entry name" value="Alpha_CA_prokaryot-like"/>
</dbReference>
<dbReference type="InterPro" id="IPR036398">
    <property type="entry name" value="CA_dom_sf"/>
</dbReference>
<dbReference type="InterPro" id="IPR001148">
    <property type="entry name" value="CA_dom"/>
</dbReference>
<dbReference type="PANTHER" id="PTHR18952">
    <property type="entry name" value="CARBONIC ANHYDRASE"/>
    <property type="match status" value="1"/>
</dbReference>
<proteinExistence type="inferred from homology"/>
<name>A0A5A7P939_STRAF</name>
<evidence type="ECO:0000256" key="2">
    <source>
        <dbReference type="ARBA" id="ARBA00012925"/>
    </source>
</evidence>
<dbReference type="SMART" id="SM01057">
    <property type="entry name" value="Carb_anhydrase"/>
    <property type="match status" value="1"/>
</dbReference>
<evidence type="ECO:0000256" key="5">
    <source>
        <dbReference type="ARBA" id="ARBA00023239"/>
    </source>
</evidence>
<feature type="domain" description="Alpha-carbonic anhydrase" evidence="7">
    <location>
        <begin position="63"/>
        <end position="299"/>
    </location>
</feature>
<accession>A0A5A7P939</accession>
<dbReference type="InterPro" id="IPR018338">
    <property type="entry name" value="Carbonic_anhydrase_a-class_CS"/>
</dbReference>
<evidence type="ECO:0000256" key="1">
    <source>
        <dbReference type="ARBA" id="ARBA00001947"/>
    </source>
</evidence>
<evidence type="ECO:0000313" key="9">
    <source>
        <dbReference type="Proteomes" id="UP000325081"/>
    </source>
</evidence>
<organism evidence="8 9">
    <name type="scientific">Striga asiatica</name>
    <name type="common">Asiatic witchweed</name>
    <name type="synonym">Buchnera asiatica</name>
    <dbReference type="NCBI Taxonomy" id="4170"/>
    <lineage>
        <taxon>Eukaryota</taxon>
        <taxon>Viridiplantae</taxon>
        <taxon>Streptophyta</taxon>
        <taxon>Embryophyta</taxon>
        <taxon>Tracheophyta</taxon>
        <taxon>Spermatophyta</taxon>
        <taxon>Magnoliopsida</taxon>
        <taxon>eudicotyledons</taxon>
        <taxon>Gunneridae</taxon>
        <taxon>Pentapetalae</taxon>
        <taxon>asterids</taxon>
        <taxon>lamiids</taxon>
        <taxon>Lamiales</taxon>
        <taxon>Orobanchaceae</taxon>
        <taxon>Buchnereae</taxon>
        <taxon>Striga</taxon>
    </lineage>
</organism>
<dbReference type="PROSITE" id="PS00162">
    <property type="entry name" value="ALPHA_CA_1"/>
    <property type="match status" value="1"/>
</dbReference>
<dbReference type="GO" id="GO:0008270">
    <property type="term" value="F:zinc ion binding"/>
    <property type="evidence" value="ECO:0007669"/>
    <property type="project" value="UniProtKB-UniRule"/>
</dbReference>
<dbReference type="AlphaFoldDB" id="A0A5A7P939"/>
<dbReference type="SUPFAM" id="SSF51069">
    <property type="entry name" value="Carbonic anhydrase"/>
    <property type="match status" value="1"/>
</dbReference>
<comment type="function">
    <text evidence="6">Reversible hydration of carbon dioxide.</text>
</comment>
<dbReference type="PANTHER" id="PTHR18952:SF236">
    <property type="entry name" value="ALPHA CARBONIC ANHYDRASE 1, CHLOROPLASTIC"/>
    <property type="match status" value="1"/>
</dbReference>
<evidence type="ECO:0000313" key="8">
    <source>
        <dbReference type="EMBL" id="GER29056.1"/>
    </source>
</evidence>
<comment type="catalytic activity">
    <reaction evidence="6">
        <text>hydrogencarbonate + H(+) = CO2 + H2O</text>
        <dbReference type="Rhea" id="RHEA:10748"/>
        <dbReference type="ChEBI" id="CHEBI:15377"/>
        <dbReference type="ChEBI" id="CHEBI:15378"/>
        <dbReference type="ChEBI" id="CHEBI:16526"/>
        <dbReference type="ChEBI" id="CHEBI:17544"/>
        <dbReference type="EC" id="4.2.1.1"/>
    </reaction>
</comment>
<keyword evidence="5 6" id="KW-0456">Lyase</keyword>
<dbReference type="CDD" id="cd03124">
    <property type="entry name" value="alpha_CA_prokaryotic_like"/>
    <property type="match status" value="1"/>
</dbReference>
<dbReference type="InterPro" id="IPR023561">
    <property type="entry name" value="Carbonic_anhydrase_a-class"/>
</dbReference>
<sequence>MLIFHGSDSNDNGLRPCCILPLDCQLTSFYSFEYENINQHPFVVNKWVSTFLTFSFTEVDKPLQFTYSGPKGPNQWASLSPSFSLCATGKSQSPVDIITRGAVQSKTLKPLVREYNAVNVTLVNNKFTVAIEYPEHTGEIIVDDKHYSLKQMHWHSPSEHRINGKRFAAELHMVHISEDGNVSVVATLFNYGKPDPLLGQINNKMNDLVYEAKNWEASPITIEGFHPVELRKTSRKYYRYIGSASVPPCSENLMYLVLGKARSISKEQVEALKAPLDMRCKYNARPCQPINGRQVEVYDG</sequence>
<dbReference type="GO" id="GO:0006730">
    <property type="term" value="P:one-carbon metabolic process"/>
    <property type="evidence" value="ECO:0007669"/>
    <property type="project" value="TreeGrafter"/>
</dbReference>
<comment type="caution">
    <text evidence="8">The sequence shown here is derived from an EMBL/GenBank/DDBJ whole genome shotgun (WGS) entry which is preliminary data.</text>
</comment>
<evidence type="ECO:0000259" key="7">
    <source>
        <dbReference type="PROSITE" id="PS51144"/>
    </source>
</evidence>
<comment type="similarity">
    <text evidence="6">Belongs to the alpha-carbonic anhydrase family.</text>
</comment>
<keyword evidence="4 6" id="KW-0862">Zinc</keyword>
<keyword evidence="3 6" id="KW-0479">Metal-binding</keyword>